<proteinExistence type="inferred from homology"/>
<dbReference type="Pfam" id="PF00480">
    <property type="entry name" value="ROK"/>
    <property type="match status" value="1"/>
</dbReference>
<accession>A0ABS7KTP5</accession>
<name>A0ABS7KTP5_CLOSR</name>
<evidence type="ECO:0000256" key="2">
    <source>
        <dbReference type="ARBA" id="ARBA00006479"/>
    </source>
</evidence>
<dbReference type="PANTHER" id="PTHR18964">
    <property type="entry name" value="ROK (REPRESSOR, ORF, KINASE) FAMILY"/>
    <property type="match status" value="1"/>
</dbReference>
<comment type="similarity">
    <text evidence="2">Belongs to the ROK (NagC/XylR) family.</text>
</comment>
<dbReference type="SUPFAM" id="SSF53067">
    <property type="entry name" value="Actin-like ATPase domain"/>
    <property type="match status" value="1"/>
</dbReference>
<sequence length="328" mass="36982">MANSVTIKSLNIKNIYEVLKENEAMSKTDIAKYAGLSFPTVSTIIEYLIEKEEVIEVGLKSSLGGRCAKRYGLNPMYAVSLLLYLEGNKINWILNDFCRRKIDSGAVVLKNSIVEEIDSLVSLTKSKYCQLASIVIGIASNVANGKVESYLEYKELEEVDIIKYFTEKYNIPIEVENDMNVAINGYWEKHDNKDDEVIVNIYMGDNGVGAGMIFNGNVWKGAASFAGEIHYLPIDDNNLSYCKNGFHGINVVEYYGKIIQSYIALVNPNLIVIYNNSFISDRLEDIIDYCKLRIPQEVMPELILSDEFICDYEYGLGKIAIDLIESKN</sequence>
<dbReference type="SUPFAM" id="SSF46785">
    <property type="entry name" value="Winged helix' DNA-binding domain"/>
    <property type="match status" value="1"/>
</dbReference>
<keyword evidence="3" id="KW-0119">Carbohydrate metabolism</keyword>
<evidence type="ECO:0000313" key="5">
    <source>
        <dbReference type="Proteomes" id="UP001299068"/>
    </source>
</evidence>
<protein>
    <submittedName>
        <fullName evidence="4">ROK family protein</fullName>
    </submittedName>
</protein>
<dbReference type="RefSeq" id="WP_221858622.1">
    <property type="nucleotide sequence ID" value="NZ_JAIKTU010000001.1"/>
</dbReference>
<organism evidence="4 5">
    <name type="scientific">Clostridium sardiniense</name>
    <name type="common">Clostridium absonum</name>
    <dbReference type="NCBI Taxonomy" id="29369"/>
    <lineage>
        <taxon>Bacteria</taxon>
        <taxon>Bacillati</taxon>
        <taxon>Bacillota</taxon>
        <taxon>Clostridia</taxon>
        <taxon>Eubacteriales</taxon>
        <taxon>Clostridiaceae</taxon>
        <taxon>Clostridium</taxon>
    </lineage>
</organism>
<dbReference type="PANTHER" id="PTHR18964:SF149">
    <property type="entry name" value="BIFUNCTIONAL UDP-N-ACETYLGLUCOSAMINE 2-EPIMERASE_N-ACETYLMANNOSAMINE KINASE"/>
    <property type="match status" value="1"/>
</dbReference>
<evidence type="ECO:0000256" key="3">
    <source>
        <dbReference type="ARBA" id="ARBA00022629"/>
    </source>
</evidence>
<dbReference type="InterPro" id="IPR000600">
    <property type="entry name" value="ROK"/>
</dbReference>
<dbReference type="InterPro" id="IPR036390">
    <property type="entry name" value="WH_DNA-bd_sf"/>
</dbReference>
<comment type="caution">
    <text evidence="4">The sequence shown here is derived from an EMBL/GenBank/DDBJ whole genome shotgun (WGS) entry which is preliminary data.</text>
</comment>
<gene>
    <name evidence="4" type="ORF">K5V21_01800</name>
</gene>
<evidence type="ECO:0000313" key="4">
    <source>
        <dbReference type="EMBL" id="MBY0754181.1"/>
    </source>
</evidence>
<keyword evidence="3" id="KW-0859">Xylose metabolism</keyword>
<comment type="function">
    <text evidence="1">Transcriptional repressor of xylose-utilizing enzymes.</text>
</comment>
<dbReference type="EMBL" id="JAIKTU010000001">
    <property type="protein sequence ID" value="MBY0754181.1"/>
    <property type="molecule type" value="Genomic_DNA"/>
</dbReference>
<reference evidence="4 5" key="1">
    <citation type="journal article" date="2021" name="Cell Host Microbe">
        <title>in vivo commensal control of Clostridioides difficile virulence.</title>
        <authorList>
            <person name="Girinathan B.P."/>
            <person name="Dibenedetto N."/>
            <person name="Worley J.N."/>
            <person name="Peltier J."/>
            <person name="Arrieta-Ortiz M.L."/>
            <person name="Rupa Christinal Immanuel S."/>
            <person name="Lavin R."/>
            <person name="Delaney M.L."/>
            <person name="Cummins C."/>
            <person name="Hoffmann M."/>
            <person name="Luo Y."/>
            <person name="Gonzalez-Escalona N."/>
            <person name="Allard M."/>
            <person name="Onderdonk A.B."/>
            <person name="Gerber G.K."/>
            <person name="Sonenshein A.L."/>
            <person name="Baliga N."/>
            <person name="Dupuy B."/>
            <person name="Bry L."/>
        </authorList>
    </citation>
    <scope>NUCLEOTIDE SEQUENCE [LARGE SCALE GENOMIC DNA]</scope>
    <source>
        <strain evidence="4 5">DSM 599</strain>
    </source>
</reference>
<evidence type="ECO:0000256" key="1">
    <source>
        <dbReference type="ARBA" id="ARBA00002486"/>
    </source>
</evidence>
<dbReference type="InterPro" id="IPR043129">
    <property type="entry name" value="ATPase_NBD"/>
</dbReference>
<keyword evidence="5" id="KW-1185">Reference proteome</keyword>
<dbReference type="Gene3D" id="3.30.420.40">
    <property type="match status" value="2"/>
</dbReference>
<dbReference type="Gene3D" id="1.10.10.10">
    <property type="entry name" value="Winged helix-like DNA-binding domain superfamily/Winged helix DNA-binding domain"/>
    <property type="match status" value="1"/>
</dbReference>
<dbReference type="CDD" id="cd23763">
    <property type="entry name" value="ASKHA_ATPase_ROK"/>
    <property type="match status" value="1"/>
</dbReference>
<dbReference type="InterPro" id="IPR036388">
    <property type="entry name" value="WH-like_DNA-bd_sf"/>
</dbReference>
<dbReference type="Proteomes" id="UP001299068">
    <property type="component" value="Unassembled WGS sequence"/>
</dbReference>